<dbReference type="InterPro" id="IPR058404">
    <property type="entry name" value="DUF8091"/>
</dbReference>
<dbReference type="PATRIC" id="fig|1195236.3.peg.5047"/>
<dbReference type="eggNOG" id="ENOG502ZJ9G">
    <property type="taxonomic scope" value="Bacteria"/>
</dbReference>
<keyword evidence="3" id="KW-1185">Reference proteome</keyword>
<protein>
    <recommendedName>
        <fullName evidence="1">DUF8091 domain-containing protein</fullName>
    </recommendedName>
</protein>
<evidence type="ECO:0000259" key="1">
    <source>
        <dbReference type="Pfam" id="PF26351"/>
    </source>
</evidence>
<proteinExistence type="predicted"/>
<comment type="caution">
    <text evidence="2">The sequence shown here is derived from an EMBL/GenBank/DDBJ whole genome shotgun (WGS) entry which is preliminary data.</text>
</comment>
<name>S0FF98_RUMCE</name>
<dbReference type="STRING" id="1195236.CTER_4860"/>
<accession>S0FF98</accession>
<organism evidence="2 3">
    <name type="scientific">Ruminiclostridium cellobioparum subsp. termitidis CT1112</name>
    <dbReference type="NCBI Taxonomy" id="1195236"/>
    <lineage>
        <taxon>Bacteria</taxon>
        <taxon>Bacillati</taxon>
        <taxon>Bacillota</taxon>
        <taxon>Clostridia</taxon>
        <taxon>Eubacteriales</taxon>
        <taxon>Oscillospiraceae</taxon>
        <taxon>Ruminiclostridium</taxon>
    </lineage>
</organism>
<dbReference type="AlphaFoldDB" id="S0FF98"/>
<dbReference type="Pfam" id="PF26351">
    <property type="entry name" value="DUF8091"/>
    <property type="match status" value="1"/>
</dbReference>
<reference evidence="2 3" key="1">
    <citation type="journal article" date="2013" name="Genome Announc.">
        <title>Draft Genome Sequence of the Cellulolytic, Mesophilic, Anaerobic Bacterium Clostridium termitidis Strain CT1112 (DSM 5398).</title>
        <authorList>
            <person name="Lal S."/>
            <person name="Ramachandran U."/>
            <person name="Zhang X."/>
            <person name="Munir R."/>
            <person name="Sparling R."/>
            <person name="Levin D.B."/>
        </authorList>
    </citation>
    <scope>NUCLEOTIDE SEQUENCE [LARGE SCALE GENOMIC DNA]</scope>
    <source>
        <strain evidence="2 3">CT1112</strain>
    </source>
</reference>
<dbReference type="RefSeq" id="WP_004629596.1">
    <property type="nucleotide sequence ID" value="NZ_AORV01000065.1"/>
</dbReference>
<feature type="domain" description="DUF8091" evidence="1">
    <location>
        <begin position="30"/>
        <end position="183"/>
    </location>
</feature>
<dbReference type="Proteomes" id="UP000014155">
    <property type="component" value="Unassembled WGS sequence"/>
</dbReference>
<sequence>MGTSYNFEQACGKVMDSAYRREGIGTLGEKTLHAVLKHYFEPDESCHEIKVGSYYADILNAEGITEIQTRQWNKLRGKLKAFLPENKVTLVYPVAYTKWLLWINEETGEISKKRLSPKKGSAYDIFFELYRIKNYLDSENLRLCIVYLDIEEYRLLNGWSTDGKKGSWRHDRIPKDLQKVIYINNKSDYSRLIPESLPPRFTSREFQKASGLSLSKAQTALNVLFYVGAVERVGKERNMFIYERR</sequence>
<evidence type="ECO:0000313" key="2">
    <source>
        <dbReference type="EMBL" id="EMS69445.1"/>
    </source>
</evidence>
<gene>
    <name evidence="2" type="ORF">CTER_4860</name>
</gene>
<dbReference type="EMBL" id="AORV01000065">
    <property type="protein sequence ID" value="EMS69445.1"/>
    <property type="molecule type" value="Genomic_DNA"/>
</dbReference>
<evidence type="ECO:0000313" key="3">
    <source>
        <dbReference type="Proteomes" id="UP000014155"/>
    </source>
</evidence>